<keyword evidence="3" id="KW-1185">Reference proteome</keyword>
<feature type="compositionally biased region" description="Basic and acidic residues" evidence="1">
    <location>
        <begin position="44"/>
        <end position="61"/>
    </location>
</feature>
<dbReference type="OrthoDB" id="5038898at2759"/>
<gene>
    <name evidence="2" type="ORF">BKA59DRAFT_533662</name>
</gene>
<evidence type="ECO:0000313" key="2">
    <source>
        <dbReference type="EMBL" id="KAH7236148.1"/>
    </source>
</evidence>
<evidence type="ECO:0000256" key="1">
    <source>
        <dbReference type="SAM" id="MobiDB-lite"/>
    </source>
</evidence>
<dbReference type="Proteomes" id="UP000813427">
    <property type="component" value="Unassembled WGS sequence"/>
</dbReference>
<protein>
    <submittedName>
        <fullName evidence="2">Uncharacterized protein</fullName>
    </submittedName>
</protein>
<proteinExistence type="predicted"/>
<feature type="compositionally biased region" description="Polar residues" evidence="1">
    <location>
        <begin position="1"/>
        <end position="27"/>
    </location>
</feature>
<accession>A0A8K0RR25</accession>
<dbReference type="AlphaFoldDB" id="A0A8K0RR25"/>
<reference evidence="2" key="1">
    <citation type="journal article" date="2021" name="Nat. Commun.">
        <title>Genetic determinants of endophytism in the Arabidopsis root mycobiome.</title>
        <authorList>
            <person name="Mesny F."/>
            <person name="Miyauchi S."/>
            <person name="Thiergart T."/>
            <person name="Pickel B."/>
            <person name="Atanasova L."/>
            <person name="Karlsson M."/>
            <person name="Huettel B."/>
            <person name="Barry K.W."/>
            <person name="Haridas S."/>
            <person name="Chen C."/>
            <person name="Bauer D."/>
            <person name="Andreopoulos W."/>
            <person name="Pangilinan J."/>
            <person name="LaButti K."/>
            <person name="Riley R."/>
            <person name="Lipzen A."/>
            <person name="Clum A."/>
            <person name="Drula E."/>
            <person name="Henrissat B."/>
            <person name="Kohler A."/>
            <person name="Grigoriev I.V."/>
            <person name="Martin F.M."/>
            <person name="Hacquard S."/>
        </authorList>
    </citation>
    <scope>NUCLEOTIDE SEQUENCE</scope>
    <source>
        <strain evidence="2">MPI-SDFR-AT-0068</strain>
    </source>
</reference>
<sequence>MVKVASLTSRASKLSLASETSSRTLGRSRNDPGDISRYQRHPYARFDPDESKRDPIDKSSPEYGRRVRKLLAALDYSHYKLNTKYQTLKAEFITSKEACEQQDWNVFILNPCEPRDDLANLNITGFAPINFHHCVASKTGLASRYDLHELKTELGLIENLIAAGQREYARLRGSDSFIRMRNDWAKSLDDHIDEESIYSESLCKSRCSDCYSSNLIYD</sequence>
<dbReference type="EMBL" id="JAGPXF010000007">
    <property type="protein sequence ID" value="KAH7236148.1"/>
    <property type="molecule type" value="Genomic_DNA"/>
</dbReference>
<feature type="region of interest" description="Disordered" evidence="1">
    <location>
        <begin position="1"/>
        <end position="61"/>
    </location>
</feature>
<comment type="caution">
    <text evidence="2">The sequence shown here is derived from an EMBL/GenBank/DDBJ whole genome shotgun (WGS) entry which is preliminary data.</text>
</comment>
<evidence type="ECO:0000313" key="3">
    <source>
        <dbReference type="Proteomes" id="UP000813427"/>
    </source>
</evidence>
<organism evidence="2 3">
    <name type="scientific">Fusarium tricinctum</name>
    <dbReference type="NCBI Taxonomy" id="61284"/>
    <lineage>
        <taxon>Eukaryota</taxon>
        <taxon>Fungi</taxon>
        <taxon>Dikarya</taxon>
        <taxon>Ascomycota</taxon>
        <taxon>Pezizomycotina</taxon>
        <taxon>Sordariomycetes</taxon>
        <taxon>Hypocreomycetidae</taxon>
        <taxon>Hypocreales</taxon>
        <taxon>Nectriaceae</taxon>
        <taxon>Fusarium</taxon>
        <taxon>Fusarium tricinctum species complex</taxon>
    </lineage>
</organism>
<name>A0A8K0RR25_9HYPO</name>